<sequence>MPSMTPCCGTSVGVIVTDAAGRLLMIERGWYPVGIAPVAGHIADAHTDAAAAVVAEVSEEVGLTVTAHTVVADGFWLPNLCASPPSAIPGHRWTLVTAAVTGELAPDPVETKGARWYTPGQVEVLAGRTLALARGDISDADYAFEPGLEPVWLELLHRAKVRSALSGELTAARRLYTTPPECYWDADRGVEVPAEQAAATLNA</sequence>
<evidence type="ECO:0000259" key="1">
    <source>
        <dbReference type="Pfam" id="PF00293"/>
    </source>
</evidence>
<dbReference type="Pfam" id="PF00293">
    <property type="entry name" value="NUDIX"/>
    <property type="match status" value="1"/>
</dbReference>
<dbReference type="EMBL" id="PYGA01000013">
    <property type="protein sequence ID" value="PSK96039.1"/>
    <property type="molecule type" value="Genomic_DNA"/>
</dbReference>
<comment type="caution">
    <text evidence="2">The sequence shown here is derived from an EMBL/GenBank/DDBJ whole genome shotgun (WGS) entry which is preliminary data.</text>
</comment>
<reference evidence="2 3" key="1">
    <citation type="submission" date="2018-03" db="EMBL/GenBank/DDBJ databases">
        <title>Genomic Encyclopedia of Archaeal and Bacterial Type Strains, Phase II (KMG-II): from individual species to whole genera.</title>
        <authorList>
            <person name="Goeker M."/>
        </authorList>
    </citation>
    <scope>NUCLEOTIDE SEQUENCE [LARGE SCALE GENOMIC DNA]</scope>
    <source>
        <strain evidence="2 3">DSM 45312</strain>
    </source>
</reference>
<proteinExistence type="predicted"/>
<dbReference type="OrthoDB" id="3673675at2"/>
<dbReference type="RefSeq" id="WP_106584479.1">
    <property type="nucleotide sequence ID" value="NZ_PYGA01000013.1"/>
</dbReference>
<dbReference type="Gene3D" id="3.90.79.10">
    <property type="entry name" value="Nucleoside Triphosphate Pyrophosphohydrolase"/>
    <property type="match status" value="1"/>
</dbReference>
<feature type="domain" description="Nudix hydrolase" evidence="1">
    <location>
        <begin position="11"/>
        <end position="122"/>
    </location>
</feature>
<dbReference type="Proteomes" id="UP000240542">
    <property type="component" value="Unassembled WGS sequence"/>
</dbReference>
<evidence type="ECO:0000313" key="3">
    <source>
        <dbReference type="Proteomes" id="UP000240542"/>
    </source>
</evidence>
<name>A0A2P8DFQ9_9ACTN</name>
<gene>
    <name evidence="2" type="ORF">CLV63_113202</name>
</gene>
<organism evidence="2 3">
    <name type="scientific">Murinocardiopsis flavida</name>
    <dbReference type="NCBI Taxonomy" id="645275"/>
    <lineage>
        <taxon>Bacteria</taxon>
        <taxon>Bacillati</taxon>
        <taxon>Actinomycetota</taxon>
        <taxon>Actinomycetes</taxon>
        <taxon>Streptosporangiales</taxon>
        <taxon>Nocardiopsidaceae</taxon>
        <taxon>Murinocardiopsis</taxon>
    </lineage>
</organism>
<protein>
    <submittedName>
        <fullName evidence="2">NUDIX domain-containing protein</fullName>
    </submittedName>
</protein>
<evidence type="ECO:0000313" key="2">
    <source>
        <dbReference type="EMBL" id="PSK96039.1"/>
    </source>
</evidence>
<dbReference type="InterPro" id="IPR015797">
    <property type="entry name" value="NUDIX_hydrolase-like_dom_sf"/>
</dbReference>
<keyword evidence="3" id="KW-1185">Reference proteome</keyword>
<dbReference type="InterPro" id="IPR000086">
    <property type="entry name" value="NUDIX_hydrolase_dom"/>
</dbReference>
<accession>A0A2P8DFQ9</accession>
<dbReference type="SUPFAM" id="SSF55811">
    <property type="entry name" value="Nudix"/>
    <property type="match status" value="1"/>
</dbReference>
<dbReference type="AlphaFoldDB" id="A0A2P8DFQ9"/>